<keyword evidence="2" id="KW-0040">ANK repeat</keyword>
<feature type="region of interest" description="Disordered" evidence="4">
    <location>
        <begin position="292"/>
        <end position="326"/>
    </location>
</feature>
<evidence type="ECO:0000256" key="3">
    <source>
        <dbReference type="PROSITE-ProRule" id="PRU00117"/>
    </source>
</evidence>
<dbReference type="AlphaFoldDB" id="A0A152A4Z1"/>
<comment type="caution">
    <text evidence="6">The sequence shown here is derived from an EMBL/GenBank/DDBJ whole genome shotgun (WGS) entry which is preliminary data.</text>
</comment>
<dbReference type="PROSITE" id="PS50088">
    <property type="entry name" value="ANK_REPEAT"/>
    <property type="match status" value="1"/>
</dbReference>
<dbReference type="OMA" id="DNAMKYI"/>
<evidence type="ECO:0000256" key="2">
    <source>
        <dbReference type="PROSITE-ProRule" id="PRU00023"/>
    </source>
</evidence>
<dbReference type="Proteomes" id="UP000076078">
    <property type="component" value="Unassembled WGS sequence"/>
</dbReference>
<dbReference type="InterPro" id="IPR036612">
    <property type="entry name" value="KH_dom_type_1_sf"/>
</dbReference>
<dbReference type="Pfam" id="PF00013">
    <property type="entry name" value="KH_1"/>
    <property type="match status" value="2"/>
</dbReference>
<evidence type="ECO:0000259" key="5">
    <source>
        <dbReference type="SMART" id="SM00322"/>
    </source>
</evidence>
<dbReference type="SMART" id="SM00322">
    <property type="entry name" value="KH"/>
    <property type="match status" value="2"/>
</dbReference>
<evidence type="ECO:0000313" key="7">
    <source>
        <dbReference type="Proteomes" id="UP000076078"/>
    </source>
</evidence>
<dbReference type="PROSITE" id="PS50084">
    <property type="entry name" value="KH_TYPE_1"/>
    <property type="match status" value="2"/>
</dbReference>
<keyword evidence="7" id="KW-1185">Reference proteome</keyword>
<keyword evidence="1" id="KW-0677">Repeat</keyword>
<organism evidence="6 7">
    <name type="scientific">Tieghemostelium lacteum</name>
    <name type="common">Slime mold</name>
    <name type="synonym">Dictyostelium lacteum</name>
    <dbReference type="NCBI Taxonomy" id="361077"/>
    <lineage>
        <taxon>Eukaryota</taxon>
        <taxon>Amoebozoa</taxon>
        <taxon>Evosea</taxon>
        <taxon>Eumycetozoa</taxon>
        <taxon>Dictyostelia</taxon>
        <taxon>Dictyosteliales</taxon>
        <taxon>Raperosteliaceae</taxon>
        <taxon>Tieghemostelium</taxon>
    </lineage>
</organism>
<proteinExistence type="predicted"/>
<feature type="repeat" description="ANK" evidence="2">
    <location>
        <begin position="75"/>
        <end position="111"/>
    </location>
</feature>
<evidence type="ECO:0000313" key="6">
    <source>
        <dbReference type="EMBL" id="KYR01284.1"/>
    </source>
</evidence>
<protein>
    <submittedName>
        <fullName evidence="6">Ankyrin repeat-containing protein</fullName>
    </submittedName>
</protein>
<dbReference type="SUPFAM" id="SSF48403">
    <property type="entry name" value="Ankyrin repeat"/>
    <property type="match status" value="1"/>
</dbReference>
<dbReference type="OrthoDB" id="19174at2759"/>
<dbReference type="InterPro" id="IPR002110">
    <property type="entry name" value="Ankyrin_rpt"/>
</dbReference>
<accession>A0A152A4Z1</accession>
<dbReference type="CDD" id="cd00105">
    <property type="entry name" value="KH-I"/>
    <property type="match status" value="1"/>
</dbReference>
<dbReference type="SMART" id="SM00248">
    <property type="entry name" value="ANK"/>
    <property type="match status" value="2"/>
</dbReference>
<dbReference type="InterPro" id="IPR004088">
    <property type="entry name" value="KH_dom_type_1"/>
</dbReference>
<sequence>MDELSLIKYHGELGNLVEFKNLTKKYLETENNVIDQLDEFGDSILHGCVNQGRLDIVEYLLTKLKAKVNIVNNSSQSTPLHKAATIKDFVTQINMIKLLMTNGADPLIKNQHGLIPEQISVHTKCKEMLQGDKSTSIYVSIDKSKVGRIVGKGGANLREIRESTNTMIQIPDIKSKDNRIKITGRLCDVENAKEKILYSIMDRSEQEEYDESQMEESPDEAAQPNFQYLTSIPKDKHKLIIGAGGKTINHLRQEYNVKITIPPSTSLETNITIQGTNEAITEVMKYINEKILAPKPPKKDNNNNNNSNNKKVQNDTNNQKPKDTNK</sequence>
<dbReference type="Pfam" id="PF12796">
    <property type="entry name" value="Ank_2"/>
    <property type="match status" value="1"/>
</dbReference>
<dbReference type="InParanoid" id="A0A152A4Z1"/>
<dbReference type="GO" id="GO:0003723">
    <property type="term" value="F:RNA binding"/>
    <property type="evidence" value="ECO:0007669"/>
    <property type="project" value="UniProtKB-UniRule"/>
</dbReference>
<gene>
    <name evidence="6" type="ORF">DLAC_02408</name>
</gene>
<name>A0A152A4Z1_TIELA</name>
<dbReference type="STRING" id="361077.A0A152A4Z1"/>
<reference evidence="6 7" key="1">
    <citation type="submission" date="2015-12" db="EMBL/GenBank/DDBJ databases">
        <title>Dictyostelia acquired genes for synthesis and detection of signals that induce cell-type specialization by lateral gene transfer from prokaryotes.</title>
        <authorList>
            <person name="Gloeckner G."/>
            <person name="Schaap P."/>
        </authorList>
    </citation>
    <scope>NUCLEOTIDE SEQUENCE [LARGE SCALE GENOMIC DNA]</scope>
    <source>
        <strain evidence="6 7">TK</strain>
    </source>
</reference>
<dbReference type="InterPro" id="IPR004087">
    <property type="entry name" value="KH_dom"/>
</dbReference>
<dbReference type="EMBL" id="LODT01000011">
    <property type="protein sequence ID" value="KYR01284.1"/>
    <property type="molecule type" value="Genomic_DNA"/>
</dbReference>
<evidence type="ECO:0000256" key="4">
    <source>
        <dbReference type="SAM" id="MobiDB-lite"/>
    </source>
</evidence>
<feature type="domain" description="K Homology" evidence="5">
    <location>
        <begin position="224"/>
        <end position="292"/>
    </location>
</feature>
<dbReference type="PANTHER" id="PTHR10288">
    <property type="entry name" value="KH DOMAIN CONTAINING RNA BINDING PROTEIN"/>
    <property type="match status" value="1"/>
</dbReference>
<dbReference type="SUPFAM" id="SSF54791">
    <property type="entry name" value="Eukaryotic type KH-domain (KH-domain type I)"/>
    <property type="match status" value="2"/>
</dbReference>
<dbReference type="Gene3D" id="1.25.40.20">
    <property type="entry name" value="Ankyrin repeat-containing domain"/>
    <property type="match status" value="1"/>
</dbReference>
<keyword evidence="3" id="KW-0694">RNA-binding</keyword>
<dbReference type="InterPro" id="IPR036770">
    <property type="entry name" value="Ankyrin_rpt-contain_sf"/>
</dbReference>
<feature type="compositionally biased region" description="Low complexity" evidence="4">
    <location>
        <begin position="302"/>
        <end position="319"/>
    </location>
</feature>
<feature type="domain" description="K Homology" evidence="5">
    <location>
        <begin position="133"/>
        <end position="201"/>
    </location>
</feature>
<dbReference type="Gene3D" id="3.30.1370.10">
    <property type="entry name" value="K Homology domain, type 1"/>
    <property type="match status" value="2"/>
</dbReference>
<evidence type="ECO:0000256" key="1">
    <source>
        <dbReference type="ARBA" id="ARBA00022737"/>
    </source>
</evidence>